<feature type="domain" description="Integrase catalytic" evidence="11">
    <location>
        <begin position="588"/>
        <end position="747"/>
    </location>
</feature>
<keyword evidence="5" id="KW-0378">Hydrolase</keyword>
<dbReference type="PANTHER" id="PTHR37984">
    <property type="entry name" value="PROTEIN CBG26694"/>
    <property type="match status" value="1"/>
</dbReference>
<feature type="domain" description="CCHC-type" evidence="9">
    <location>
        <begin position="41"/>
        <end position="55"/>
    </location>
</feature>
<dbReference type="InterPro" id="IPR043128">
    <property type="entry name" value="Rev_trsase/Diguanyl_cyclase"/>
</dbReference>
<gene>
    <name evidence="12" type="ORF">MCOR_46049</name>
</gene>
<dbReference type="GO" id="GO:0003676">
    <property type="term" value="F:nucleic acid binding"/>
    <property type="evidence" value="ECO:0007669"/>
    <property type="project" value="InterPro"/>
</dbReference>
<dbReference type="FunFam" id="1.10.340.70:FF:000001">
    <property type="entry name" value="Retrovirus-related Pol polyprotein from transposon gypsy-like Protein"/>
    <property type="match status" value="1"/>
</dbReference>
<keyword evidence="7" id="KW-0479">Metal-binding</keyword>
<dbReference type="GO" id="GO:0004190">
    <property type="term" value="F:aspartic-type endopeptidase activity"/>
    <property type="evidence" value="ECO:0007669"/>
    <property type="project" value="InterPro"/>
</dbReference>
<organism evidence="12 13">
    <name type="scientific">Mytilus coruscus</name>
    <name type="common">Sea mussel</name>
    <dbReference type="NCBI Taxonomy" id="42192"/>
    <lineage>
        <taxon>Eukaryota</taxon>
        <taxon>Metazoa</taxon>
        <taxon>Spiralia</taxon>
        <taxon>Lophotrochozoa</taxon>
        <taxon>Mollusca</taxon>
        <taxon>Bivalvia</taxon>
        <taxon>Autobranchia</taxon>
        <taxon>Pteriomorphia</taxon>
        <taxon>Mytilida</taxon>
        <taxon>Mytiloidea</taxon>
        <taxon>Mytilidae</taxon>
        <taxon>Mytilinae</taxon>
        <taxon>Mytilus</taxon>
    </lineage>
</organism>
<dbReference type="InterPro" id="IPR050951">
    <property type="entry name" value="Retrovirus_Pol_polyprotein"/>
</dbReference>
<keyword evidence="7" id="KW-0863">Zinc-finger</keyword>
<dbReference type="Gene3D" id="3.10.10.10">
    <property type="entry name" value="HIV Type 1 Reverse Transcriptase, subunit A, domain 1"/>
    <property type="match status" value="1"/>
</dbReference>
<keyword evidence="3" id="KW-0540">Nuclease</keyword>
<dbReference type="Pfam" id="PF22938">
    <property type="entry name" value="Integrase_p58_C"/>
    <property type="match status" value="1"/>
</dbReference>
<feature type="region of interest" description="Disordered" evidence="8">
    <location>
        <begin position="872"/>
        <end position="898"/>
    </location>
</feature>
<keyword evidence="7" id="KW-0862">Zinc</keyword>
<feature type="compositionally biased region" description="Acidic residues" evidence="8">
    <location>
        <begin position="889"/>
        <end position="898"/>
    </location>
</feature>
<reference evidence="12 13" key="1">
    <citation type="submission" date="2020-06" db="EMBL/GenBank/DDBJ databases">
        <authorList>
            <person name="Li R."/>
            <person name="Bekaert M."/>
        </authorList>
    </citation>
    <scope>NUCLEOTIDE SEQUENCE [LARGE SCALE GENOMIC DNA]</scope>
    <source>
        <strain evidence="13">wild</strain>
    </source>
</reference>
<dbReference type="EMBL" id="CACVKT020008127">
    <property type="protein sequence ID" value="CAC5413112.1"/>
    <property type="molecule type" value="Genomic_DNA"/>
</dbReference>
<dbReference type="GO" id="GO:0004519">
    <property type="term" value="F:endonuclease activity"/>
    <property type="evidence" value="ECO:0007669"/>
    <property type="project" value="UniProtKB-KW"/>
</dbReference>
<evidence type="ECO:0000256" key="8">
    <source>
        <dbReference type="SAM" id="MobiDB-lite"/>
    </source>
</evidence>
<dbReference type="SUPFAM" id="SSF53098">
    <property type="entry name" value="Ribonuclease H-like"/>
    <property type="match status" value="1"/>
</dbReference>
<dbReference type="Pfam" id="PF00078">
    <property type="entry name" value="RVT_1"/>
    <property type="match status" value="1"/>
</dbReference>
<evidence type="ECO:0000256" key="6">
    <source>
        <dbReference type="ARBA" id="ARBA00022918"/>
    </source>
</evidence>
<dbReference type="InterPro" id="IPR043502">
    <property type="entry name" value="DNA/RNA_pol_sf"/>
</dbReference>
<evidence type="ECO:0000256" key="2">
    <source>
        <dbReference type="ARBA" id="ARBA00022695"/>
    </source>
</evidence>
<dbReference type="PROSITE" id="PS50878">
    <property type="entry name" value="RT_POL"/>
    <property type="match status" value="1"/>
</dbReference>
<dbReference type="InterPro" id="IPR012337">
    <property type="entry name" value="RNaseH-like_sf"/>
</dbReference>
<protein>
    <recommendedName>
        <fullName evidence="14">Endonuclease</fullName>
    </recommendedName>
</protein>
<accession>A0A6J8E0H8</accession>
<evidence type="ECO:0000256" key="4">
    <source>
        <dbReference type="ARBA" id="ARBA00022759"/>
    </source>
</evidence>
<evidence type="ECO:0000256" key="3">
    <source>
        <dbReference type="ARBA" id="ARBA00022722"/>
    </source>
</evidence>
<dbReference type="CDD" id="cd01647">
    <property type="entry name" value="RT_LTR"/>
    <property type="match status" value="1"/>
</dbReference>
<dbReference type="PANTHER" id="PTHR37984:SF15">
    <property type="entry name" value="INTEGRASE CATALYTIC DOMAIN-CONTAINING PROTEIN"/>
    <property type="match status" value="1"/>
</dbReference>
<dbReference type="InterPro" id="IPR021109">
    <property type="entry name" value="Peptidase_aspartic_dom_sf"/>
</dbReference>
<dbReference type="Gene3D" id="1.10.340.70">
    <property type="match status" value="1"/>
</dbReference>
<keyword evidence="13" id="KW-1185">Reference proteome</keyword>
<dbReference type="FunFam" id="3.30.420.10:FF:000032">
    <property type="entry name" value="Retrovirus-related Pol polyprotein from transposon 297-like Protein"/>
    <property type="match status" value="1"/>
</dbReference>
<dbReference type="Gene3D" id="3.30.420.10">
    <property type="entry name" value="Ribonuclease H-like superfamily/Ribonuclease H"/>
    <property type="match status" value="1"/>
</dbReference>
<dbReference type="Gene3D" id="3.30.70.270">
    <property type="match status" value="1"/>
</dbReference>
<dbReference type="GO" id="GO:0006508">
    <property type="term" value="P:proteolysis"/>
    <property type="evidence" value="ECO:0007669"/>
    <property type="project" value="InterPro"/>
</dbReference>
<dbReference type="InterPro" id="IPR036875">
    <property type="entry name" value="Znf_CCHC_sf"/>
</dbReference>
<keyword evidence="4" id="KW-0255">Endonuclease</keyword>
<dbReference type="SUPFAM" id="SSF57756">
    <property type="entry name" value="Retrovirus zinc finger-like domains"/>
    <property type="match status" value="1"/>
</dbReference>
<keyword evidence="1" id="KW-0808">Transferase</keyword>
<dbReference type="Pfam" id="PF00098">
    <property type="entry name" value="zf-CCHC"/>
    <property type="match status" value="1"/>
</dbReference>
<dbReference type="Proteomes" id="UP000507470">
    <property type="component" value="Unassembled WGS sequence"/>
</dbReference>
<feature type="compositionally biased region" description="Polar residues" evidence="8">
    <location>
        <begin position="874"/>
        <end position="884"/>
    </location>
</feature>
<dbReference type="InterPro" id="IPR001969">
    <property type="entry name" value="Aspartic_peptidase_AS"/>
</dbReference>
<dbReference type="SUPFAM" id="SSF56672">
    <property type="entry name" value="DNA/RNA polymerases"/>
    <property type="match status" value="1"/>
</dbReference>
<feature type="region of interest" description="Disordered" evidence="8">
    <location>
        <begin position="910"/>
        <end position="942"/>
    </location>
</feature>
<feature type="domain" description="Reverse transcriptase" evidence="10">
    <location>
        <begin position="292"/>
        <end position="478"/>
    </location>
</feature>
<evidence type="ECO:0000256" key="1">
    <source>
        <dbReference type="ARBA" id="ARBA00022679"/>
    </source>
</evidence>
<dbReference type="GO" id="GO:0015074">
    <property type="term" value="P:DNA integration"/>
    <property type="evidence" value="ECO:0007669"/>
    <property type="project" value="InterPro"/>
</dbReference>
<dbReference type="InterPro" id="IPR054465">
    <property type="entry name" value="Integrase_p58-like_C"/>
</dbReference>
<evidence type="ECO:0000256" key="5">
    <source>
        <dbReference type="ARBA" id="ARBA00022801"/>
    </source>
</evidence>
<dbReference type="PROSITE" id="PS00141">
    <property type="entry name" value="ASP_PROTEASE"/>
    <property type="match status" value="1"/>
</dbReference>
<evidence type="ECO:0000313" key="12">
    <source>
        <dbReference type="EMBL" id="CAC5413112.1"/>
    </source>
</evidence>
<dbReference type="InterPro" id="IPR041588">
    <property type="entry name" value="Integrase_H2C2"/>
</dbReference>
<dbReference type="InterPro" id="IPR036397">
    <property type="entry name" value="RNaseH_sf"/>
</dbReference>
<evidence type="ECO:0008006" key="14">
    <source>
        <dbReference type="Google" id="ProtNLM"/>
    </source>
</evidence>
<dbReference type="InterPro" id="IPR001584">
    <property type="entry name" value="Integrase_cat-core"/>
</dbReference>
<dbReference type="GO" id="GO:0003964">
    <property type="term" value="F:RNA-directed DNA polymerase activity"/>
    <property type="evidence" value="ECO:0007669"/>
    <property type="project" value="UniProtKB-KW"/>
</dbReference>
<sequence>MEKSLSTLTTEMTKLKTIGTNEGSSYNKKRHTQSKRTNKNCYNCGKFGHLARDCRLPRRNQNNYKGNKGDGSVKTLMKTGKQHNRKPNEGAVTTASGDAGMYVKLNVGDIEAKFVVDTGATLTLVSSKLYDMLTPLDKSYLSEVKTTVRSVCGNKLELRGKGRFNLHFGPNMLQSDPKTIYPGTTIAQMSSVDQVLDGNISSNEQKHEGLSPDLQDLLDRTSDELTSKDKKKVKTLLIENQNLNASSDVDLGRTNLVKHEINTGNARPFKEPPRRTPYHLNKVVNDNLDKMLQKGIIEPSHSPWATGIVLVKKKDDSYRFCVDYRRLNNMTLNKDAYPLPRIDDSLDHLAGNKWYSTLDCCSGYWQVELAENYKHKTAFATRRGLFQFRVMPFGLCCAAQTFERLMETILSGLQWETCLVYIDDIIVFGKTLDGMLDNLRQVFDRLKSAGLKLKAKKCTLCTTKNPEGQIARWIETLGSFGCKLHRPGVQHRNADALSHSLRFEDPATKIVKMQAIIPLSERKKVLQFSHDDKCSAHLGIHKTLAKIRQSYYWPGLQNDVRTYINSCDKCAKRKSPQKSKRAPIILVEANGPMERIATDILGELPETEGGNKYILVVSDYYTKRTESFAMPNIEAKTVSKIIVEEVIVRFGVPHWIHSDQGRQFESLLFQEMCRILNIKKTCTTPYHPKSDGMMEKFNKTLATMLSSFVEQNQRNWDEYIPFVMMTYRASEHETTGQTPNSLMLGRELSTPLDIMYEMPSSVKDIPAHKWAWELKEKLESSHSFVRGKIKGQMRRQKHFHDLKLSYQNFRKDDEVYVYFPVKKPGMSSKLTSFWKGPFKILDKYGDLTYKVDCGYRGKPQVIHVDRLKKKNKQTLRTESDNNTFVPLDTENDTAENDPIETPYLQDIAVHESTLPDEDTQESSPEGCRTRRKPAWMDDYIVE</sequence>
<dbReference type="Pfam" id="PF17921">
    <property type="entry name" value="Integrase_H2C2"/>
    <property type="match status" value="1"/>
</dbReference>
<dbReference type="InterPro" id="IPR000477">
    <property type="entry name" value="RT_dom"/>
</dbReference>
<dbReference type="SMART" id="SM00343">
    <property type="entry name" value="ZnF_C2HC"/>
    <property type="match status" value="1"/>
</dbReference>
<keyword evidence="6" id="KW-0695">RNA-directed DNA polymerase</keyword>
<name>A0A6J8E0H8_MYTCO</name>
<dbReference type="Gene3D" id="4.10.60.10">
    <property type="entry name" value="Zinc finger, CCHC-type"/>
    <property type="match status" value="1"/>
</dbReference>
<proteinExistence type="predicted"/>
<keyword evidence="2" id="KW-0548">Nucleotidyltransferase</keyword>
<dbReference type="OrthoDB" id="6761011at2759"/>
<evidence type="ECO:0000313" key="13">
    <source>
        <dbReference type="Proteomes" id="UP000507470"/>
    </source>
</evidence>
<dbReference type="PROSITE" id="PS50994">
    <property type="entry name" value="INTEGRASE"/>
    <property type="match status" value="1"/>
</dbReference>
<dbReference type="AlphaFoldDB" id="A0A6J8E0H8"/>
<evidence type="ECO:0000259" key="10">
    <source>
        <dbReference type="PROSITE" id="PS50878"/>
    </source>
</evidence>
<evidence type="ECO:0000256" key="7">
    <source>
        <dbReference type="PROSITE-ProRule" id="PRU00047"/>
    </source>
</evidence>
<dbReference type="Pfam" id="PF00665">
    <property type="entry name" value="rve"/>
    <property type="match status" value="1"/>
</dbReference>
<evidence type="ECO:0000259" key="9">
    <source>
        <dbReference type="PROSITE" id="PS50158"/>
    </source>
</evidence>
<dbReference type="PROSITE" id="PS50158">
    <property type="entry name" value="ZF_CCHC"/>
    <property type="match status" value="1"/>
</dbReference>
<dbReference type="InterPro" id="IPR001878">
    <property type="entry name" value="Znf_CCHC"/>
</dbReference>
<evidence type="ECO:0000259" key="11">
    <source>
        <dbReference type="PROSITE" id="PS50994"/>
    </source>
</evidence>
<dbReference type="SUPFAM" id="SSF50630">
    <property type="entry name" value="Acid proteases"/>
    <property type="match status" value="1"/>
</dbReference>
<dbReference type="GO" id="GO:0008270">
    <property type="term" value="F:zinc ion binding"/>
    <property type="evidence" value="ECO:0007669"/>
    <property type="project" value="UniProtKB-KW"/>
</dbReference>